<name>A0A2W2B4X2_9ACTN</name>
<dbReference type="EC" id="3.2.1.25" evidence="3"/>
<dbReference type="Gene3D" id="2.60.40.10">
    <property type="entry name" value="Immunoglobulins"/>
    <property type="match status" value="1"/>
</dbReference>
<dbReference type="GO" id="GO:0006516">
    <property type="term" value="P:glycoprotein catabolic process"/>
    <property type="evidence" value="ECO:0007669"/>
    <property type="project" value="TreeGrafter"/>
</dbReference>
<evidence type="ECO:0000256" key="3">
    <source>
        <dbReference type="ARBA" id="ARBA00012754"/>
    </source>
</evidence>
<dbReference type="PANTHER" id="PTHR43730:SF1">
    <property type="entry name" value="BETA-MANNOSIDASE"/>
    <property type="match status" value="1"/>
</dbReference>
<dbReference type="SUPFAM" id="SSF51445">
    <property type="entry name" value="(Trans)glycosidases"/>
    <property type="match status" value="1"/>
</dbReference>
<gene>
    <name evidence="9" type="ORF">C1I92_28050</name>
</gene>
<dbReference type="SUPFAM" id="SSF49303">
    <property type="entry name" value="beta-Galactosidase/glucuronidase domain"/>
    <property type="match status" value="1"/>
</dbReference>
<evidence type="ECO:0000313" key="9">
    <source>
        <dbReference type="EMBL" id="PZF80040.1"/>
    </source>
</evidence>
<dbReference type="Pfam" id="PF02836">
    <property type="entry name" value="Glyco_hydro_2_C"/>
    <property type="match status" value="1"/>
</dbReference>
<evidence type="ECO:0000259" key="8">
    <source>
        <dbReference type="Pfam" id="PF22666"/>
    </source>
</evidence>
<evidence type="ECO:0000256" key="5">
    <source>
        <dbReference type="ARBA" id="ARBA00022801"/>
    </source>
</evidence>
<feature type="domain" description="Beta-mannosidase-like galactose-binding" evidence="8">
    <location>
        <begin position="38"/>
        <end position="187"/>
    </location>
</feature>
<dbReference type="InterPro" id="IPR036156">
    <property type="entry name" value="Beta-gal/glucu_dom_sf"/>
</dbReference>
<dbReference type="InterPro" id="IPR008979">
    <property type="entry name" value="Galactose-bd-like_sf"/>
</dbReference>
<dbReference type="InterPro" id="IPR050887">
    <property type="entry name" value="Beta-mannosidase_GH2"/>
</dbReference>
<proteinExistence type="inferred from homology"/>
<dbReference type="InterPro" id="IPR017853">
    <property type="entry name" value="GH"/>
</dbReference>
<comment type="similarity">
    <text evidence="2">Belongs to the glycosyl hydrolase 2 family.</text>
</comment>
<keyword evidence="6" id="KW-0326">Glycosidase</keyword>
<dbReference type="InterPro" id="IPR006103">
    <property type="entry name" value="Glyco_hydro_2_cat"/>
</dbReference>
<organism evidence="9 10">
    <name type="scientific">Jiangella anatolica</name>
    <dbReference type="NCBI Taxonomy" id="2670374"/>
    <lineage>
        <taxon>Bacteria</taxon>
        <taxon>Bacillati</taxon>
        <taxon>Actinomycetota</taxon>
        <taxon>Actinomycetes</taxon>
        <taxon>Jiangellales</taxon>
        <taxon>Jiangellaceae</taxon>
        <taxon>Jiangella</taxon>
    </lineage>
</organism>
<sequence length="660" mass="71936">MTKDLAAGAWTLRGWRQNDWELARTPERAKVSVPDIGPIPVAVPGSVRRALLASGEIPDPVVGRNSRASEWIERRHWTFSTTLPADVLAEARRRPGARAVLVCEGLDHAGQVFLGDIEVGAFRGSFTPYEFDLTEALAGGADQLSIVFTDVPDGLGQNGWTSRIRAWKPRFNYGWDWTPRLVQTGITEPPRLEIRDGGVLDPVAVRTRYDASTGAAALLVSVAVPAAEPEQRIEVSVDGPGMSATRTVPVADAGTMTIDVTGVLEWRVLPRGPQALYAVRVRLLSGTGSTDDLYETRVGFRQVEWHAAEASPPEAEPWLCVVNGEPLFLQGVNWVPIRADYADVTPEDYRSRLLAYRELGVNVLRVWGGSGLETETFYRLCDELGMLVWQELPLSSSGLDNAPPADAEFAAELAEIAVSYSARRSHHPSLVLWGGGNELTAVTAPAVPGTPLGEDHPALAAAGAAFRRADPDRRYVATSPTGPRFEADEREFGLGLHHDVHGPWDHTGDLVSWQRYWDSDDAVLRSEVGVAGASGFELLEAFGLLPSGLPDADLRRLWTHSAGWWLRDFDRRPPGPVREWIAASQARQAHMLAYAARATKARFPRSTGFIVWMGHDAFPCAVSLALLDYRGDPKPAALALREVFLSATPEALEPAGQESA</sequence>
<protein>
    <recommendedName>
        <fullName evidence="3">beta-mannosidase</fullName>
        <ecNumber evidence="3">3.2.1.25</ecNumber>
    </recommendedName>
</protein>
<dbReference type="GO" id="GO:0005975">
    <property type="term" value="P:carbohydrate metabolic process"/>
    <property type="evidence" value="ECO:0007669"/>
    <property type="project" value="InterPro"/>
</dbReference>
<evidence type="ECO:0000259" key="7">
    <source>
        <dbReference type="Pfam" id="PF02836"/>
    </source>
</evidence>
<evidence type="ECO:0000313" key="10">
    <source>
        <dbReference type="Proteomes" id="UP000248764"/>
    </source>
</evidence>
<dbReference type="Pfam" id="PF22666">
    <property type="entry name" value="Glyco_hydro_2_N2"/>
    <property type="match status" value="1"/>
</dbReference>
<dbReference type="AlphaFoldDB" id="A0A2W2B4X2"/>
<evidence type="ECO:0000256" key="2">
    <source>
        <dbReference type="ARBA" id="ARBA00007401"/>
    </source>
</evidence>
<accession>A0A2W2B4X2</accession>
<dbReference type="SUPFAM" id="SSF49785">
    <property type="entry name" value="Galactose-binding domain-like"/>
    <property type="match status" value="1"/>
</dbReference>
<dbReference type="GO" id="GO:0004567">
    <property type="term" value="F:beta-mannosidase activity"/>
    <property type="evidence" value="ECO:0007669"/>
    <property type="project" value="UniProtKB-EC"/>
</dbReference>
<dbReference type="Proteomes" id="UP000248764">
    <property type="component" value="Unassembled WGS sequence"/>
</dbReference>
<evidence type="ECO:0000256" key="1">
    <source>
        <dbReference type="ARBA" id="ARBA00000829"/>
    </source>
</evidence>
<dbReference type="EMBL" id="POTW01000103">
    <property type="protein sequence ID" value="PZF80040.1"/>
    <property type="molecule type" value="Genomic_DNA"/>
</dbReference>
<feature type="domain" description="Glycoside hydrolase family 2 catalytic" evidence="7">
    <location>
        <begin position="321"/>
        <end position="461"/>
    </location>
</feature>
<dbReference type="Gene3D" id="3.20.20.80">
    <property type="entry name" value="Glycosidases"/>
    <property type="match status" value="1"/>
</dbReference>
<keyword evidence="10" id="KW-1185">Reference proteome</keyword>
<keyword evidence="5" id="KW-0378">Hydrolase</keyword>
<dbReference type="InterPro" id="IPR054593">
    <property type="entry name" value="Beta-mannosidase-like_N2"/>
</dbReference>
<keyword evidence="4" id="KW-0732">Signal</keyword>
<comment type="caution">
    <text evidence="9">The sequence shown here is derived from an EMBL/GenBank/DDBJ whole genome shotgun (WGS) entry which is preliminary data.</text>
</comment>
<dbReference type="Gene3D" id="2.60.120.260">
    <property type="entry name" value="Galactose-binding domain-like"/>
    <property type="match status" value="1"/>
</dbReference>
<dbReference type="PANTHER" id="PTHR43730">
    <property type="entry name" value="BETA-MANNOSIDASE"/>
    <property type="match status" value="1"/>
</dbReference>
<reference evidence="9 10" key="1">
    <citation type="submission" date="2018-01" db="EMBL/GenBank/DDBJ databases">
        <title>Draft genome sequence of Jiangella sp. GTF31.</title>
        <authorList>
            <person name="Sahin N."/>
            <person name="Ay H."/>
            <person name="Saygin H."/>
        </authorList>
    </citation>
    <scope>NUCLEOTIDE SEQUENCE [LARGE SCALE GENOMIC DNA]</scope>
    <source>
        <strain evidence="9 10">GTF31</strain>
    </source>
</reference>
<comment type="catalytic activity">
    <reaction evidence="1">
        <text>Hydrolysis of terminal, non-reducing beta-D-mannose residues in beta-D-mannosides.</text>
        <dbReference type="EC" id="3.2.1.25"/>
    </reaction>
</comment>
<evidence type="ECO:0000256" key="4">
    <source>
        <dbReference type="ARBA" id="ARBA00022729"/>
    </source>
</evidence>
<dbReference type="InterPro" id="IPR013783">
    <property type="entry name" value="Ig-like_fold"/>
</dbReference>
<evidence type="ECO:0000256" key="6">
    <source>
        <dbReference type="ARBA" id="ARBA00023295"/>
    </source>
</evidence>